<keyword evidence="2" id="KW-0812">Transmembrane</keyword>
<protein>
    <submittedName>
        <fullName evidence="3">Uncharacterized protein</fullName>
    </submittedName>
</protein>
<keyword evidence="2" id="KW-1133">Transmembrane helix</keyword>
<proteinExistence type="predicted"/>
<keyword evidence="2" id="KW-0472">Membrane</keyword>
<evidence type="ECO:0000256" key="2">
    <source>
        <dbReference type="SAM" id="Phobius"/>
    </source>
</evidence>
<sequence length="181" mass="20640">MAPSLLLSKRDCDYPDDPNCNDDYDWWWSGTGYGVRYAIIALIFIGIALLLFGAYFHAQRRIRKGLPPLAYHRWLVSRRRYRATPFRQNNYTYYQQDPAYPPQQGYPMQNMNGAYHGPAEFQPPPPAYGNWDAPPVYQPPQGASKVAAYQNTQPMARDEVAGEGSSTSLPLNNAQNNHHTQ</sequence>
<feature type="transmembrane region" description="Helical" evidence="2">
    <location>
        <begin position="35"/>
        <end position="56"/>
    </location>
</feature>
<evidence type="ECO:0000313" key="3">
    <source>
        <dbReference type="EMBL" id="KAG9692716.1"/>
    </source>
</evidence>
<feature type="compositionally biased region" description="Polar residues" evidence="1">
    <location>
        <begin position="164"/>
        <end position="181"/>
    </location>
</feature>
<gene>
    <name evidence="3" type="ORF">KCU76_g6491</name>
</gene>
<name>A0A9P8EJK1_AURME</name>
<dbReference type="EMBL" id="JAHFXF010000219">
    <property type="protein sequence ID" value="KAG9692716.1"/>
    <property type="molecule type" value="Genomic_DNA"/>
</dbReference>
<reference evidence="3" key="1">
    <citation type="journal article" date="2021" name="J Fungi (Basel)">
        <title>Virulence traits and population genomics of the black yeast Aureobasidium melanogenum.</title>
        <authorList>
            <person name="Cernosa A."/>
            <person name="Sun X."/>
            <person name="Gostincar C."/>
            <person name="Fang C."/>
            <person name="Gunde-Cimerman N."/>
            <person name="Song Z."/>
        </authorList>
    </citation>
    <scope>NUCLEOTIDE SEQUENCE</scope>
    <source>
        <strain evidence="3">EXF-9911</strain>
    </source>
</reference>
<organism evidence="3 4">
    <name type="scientific">Aureobasidium melanogenum</name>
    <name type="common">Aureobasidium pullulans var. melanogenum</name>
    <dbReference type="NCBI Taxonomy" id="46634"/>
    <lineage>
        <taxon>Eukaryota</taxon>
        <taxon>Fungi</taxon>
        <taxon>Dikarya</taxon>
        <taxon>Ascomycota</taxon>
        <taxon>Pezizomycotina</taxon>
        <taxon>Dothideomycetes</taxon>
        <taxon>Dothideomycetidae</taxon>
        <taxon>Dothideales</taxon>
        <taxon>Saccotheciaceae</taxon>
        <taxon>Aureobasidium</taxon>
    </lineage>
</organism>
<dbReference type="Pfam" id="PF12273">
    <property type="entry name" value="RCR"/>
    <property type="match status" value="1"/>
</dbReference>
<dbReference type="InterPro" id="IPR020999">
    <property type="entry name" value="Chitin_synth_reg_RCR"/>
</dbReference>
<accession>A0A9P8EJK1</accession>
<dbReference type="AlphaFoldDB" id="A0A9P8EJK1"/>
<evidence type="ECO:0000313" key="4">
    <source>
        <dbReference type="Proteomes" id="UP000779574"/>
    </source>
</evidence>
<evidence type="ECO:0000256" key="1">
    <source>
        <dbReference type="SAM" id="MobiDB-lite"/>
    </source>
</evidence>
<reference evidence="3" key="2">
    <citation type="submission" date="2021-08" db="EMBL/GenBank/DDBJ databases">
        <authorList>
            <person name="Gostincar C."/>
            <person name="Sun X."/>
            <person name="Song Z."/>
            <person name="Gunde-Cimerman N."/>
        </authorList>
    </citation>
    <scope>NUCLEOTIDE SEQUENCE</scope>
    <source>
        <strain evidence="3">EXF-9911</strain>
    </source>
</reference>
<feature type="region of interest" description="Disordered" evidence="1">
    <location>
        <begin position="130"/>
        <end position="181"/>
    </location>
</feature>
<dbReference type="OrthoDB" id="5400539at2759"/>
<dbReference type="Proteomes" id="UP000779574">
    <property type="component" value="Unassembled WGS sequence"/>
</dbReference>
<comment type="caution">
    <text evidence="3">The sequence shown here is derived from an EMBL/GenBank/DDBJ whole genome shotgun (WGS) entry which is preliminary data.</text>
</comment>
<feature type="non-terminal residue" evidence="3">
    <location>
        <position position="1"/>
    </location>
</feature>